<evidence type="ECO:0000313" key="2">
    <source>
        <dbReference type="Proteomes" id="UP000887577"/>
    </source>
</evidence>
<evidence type="ECO:0000313" key="3">
    <source>
        <dbReference type="WBParaSite" id="PSU_v2.g11511.t1"/>
    </source>
</evidence>
<dbReference type="InterPro" id="IPR036259">
    <property type="entry name" value="MFS_trans_sf"/>
</dbReference>
<keyword evidence="1" id="KW-0472">Membrane</keyword>
<evidence type="ECO:0000256" key="1">
    <source>
        <dbReference type="SAM" id="Phobius"/>
    </source>
</evidence>
<feature type="transmembrane region" description="Helical" evidence="1">
    <location>
        <begin position="118"/>
        <end position="135"/>
    </location>
</feature>
<name>A0A914Y0Z4_9BILA</name>
<organism evidence="2 3">
    <name type="scientific">Panagrolaimus superbus</name>
    <dbReference type="NCBI Taxonomy" id="310955"/>
    <lineage>
        <taxon>Eukaryota</taxon>
        <taxon>Metazoa</taxon>
        <taxon>Ecdysozoa</taxon>
        <taxon>Nematoda</taxon>
        <taxon>Chromadorea</taxon>
        <taxon>Rhabditida</taxon>
        <taxon>Tylenchina</taxon>
        <taxon>Panagrolaimomorpha</taxon>
        <taxon>Panagrolaimoidea</taxon>
        <taxon>Panagrolaimidae</taxon>
        <taxon>Panagrolaimus</taxon>
    </lineage>
</organism>
<accession>A0A914Y0Z4</accession>
<dbReference type="AlphaFoldDB" id="A0A914Y0Z4"/>
<keyword evidence="2" id="KW-1185">Reference proteome</keyword>
<feature type="transmembrane region" description="Helical" evidence="1">
    <location>
        <begin position="42"/>
        <end position="63"/>
    </location>
</feature>
<keyword evidence="1" id="KW-0812">Transmembrane</keyword>
<dbReference type="Proteomes" id="UP000887577">
    <property type="component" value="Unplaced"/>
</dbReference>
<feature type="transmembrane region" description="Helical" evidence="1">
    <location>
        <begin position="75"/>
        <end position="98"/>
    </location>
</feature>
<dbReference type="WBParaSite" id="PSU_v2.g11511.t1">
    <property type="protein sequence ID" value="PSU_v2.g11511.t1"/>
    <property type="gene ID" value="PSU_v2.g11511"/>
</dbReference>
<sequence>MGISSFRASQYSILYPLTQLTIFSAFRLPIDNSTMPSRKSFILGGYGICLVIFFCFLLSIQGIEEDKTKLIHNSGISAALFLVFAVLQAIPCNTSFCFITERYPDRESRVKALVKSRMLLWGLSTLESATFLPILKATNLFIALIPYFVISVALFVFLLMLLGSMPEEEENDEYGEMTETVQLKNYSTCID</sequence>
<feature type="transmembrane region" description="Helical" evidence="1">
    <location>
        <begin position="141"/>
        <end position="162"/>
    </location>
</feature>
<proteinExistence type="predicted"/>
<dbReference type="SUPFAM" id="SSF103473">
    <property type="entry name" value="MFS general substrate transporter"/>
    <property type="match status" value="1"/>
</dbReference>
<protein>
    <submittedName>
        <fullName evidence="3">Uncharacterized protein</fullName>
    </submittedName>
</protein>
<reference evidence="3" key="1">
    <citation type="submission" date="2022-11" db="UniProtKB">
        <authorList>
            <consortium name="WormBaseParasite"/>
        </authorList>
    </citation>
    <scope>IDENTIFICATION</scope>
</reference>
<keyword evidence="1" id="KW-1133">Transmembrane helix</keyword>